<reference evidence="2 3" key="1">
    <citation type="submission" date="2019-02" db="EMBL/GenBank/DDBJ databases">
        <title>Arundinibacter roseus gen. nov., sp. nov., a new member of the family Cytophagaceae.</title>
        <authorList>
            <person name="Szuroczki S."/>
            <person name="Khayer B."/>
            <person name="Sproer C."/>
            <person name="Toumi M."/>
            <person name="Szabo A."/>
            <person name="Felfoldi T."/>
            <person name="Schumann P."/>
            <person name="Toth E."/>
        </authorList>
    </citation>
    <scope>NUCLEOTIDE SEQUENCE [LARGE SCALE GENOMIC DNA]</scope>
    <source>
        <strain evidence="2 3">DMA-k-7a</strain>
    </source>
</reference>
<dbReference type="Pfam" id="PF04734">
    <property type="entry name" value="Ceramidase_alk"/>
    <property type="match status" value="1"/>
</dbReference>
<feature type="domain" description="Neutral/alkaline non-lysosomal ceramidase N-terminal" evidence="1">
    <location>
        <begin position="76"/>
        <end position="270"/>
    </location>
</feature>
<organism evidence="2 3">
    <name type="scientific">Arundinibacter roseus</name>
    <dbReference type="NCBI Taxonomy" id="2070510"/>
    <lineage>
        <taxon>Bacteria</taxon>
        <taxon>Pseudomonadati</taxon>
        <taxon>Bacteroidota</taxon>
        <taxon>Cytophagia</taxon>
        <taxon>Cytophagales</taxon>
        <taxon>Spirosomataceae</taxon>
        <taxon>Arundinibacter</taxon>
    </lineage>
</organism>
<evidence type="ECO:0000313" key="3">
    <source>
        <dbReference type="Proteomes" id="UP000295706"/>
    </source>
</evidence>
<dbReference type="RefSeq" id="WP_132118721.1">
    <property type="nucleotide sequence ID" value="NZ_SMJU01000008.1"/>
</dbReference>
<evidence type="ECO:0000313" key="2">
    <source>
        <dbReference type="EMBL" id="TDB64075.1"/>
    </source>
</evidence>
<gene>
    <name evidence="2" type="ORF">EZE20_14120</name>
</gene>
<sequence length="452" mass="49937">MKLLKISLKILAGFLLLILLLLVSLVTTLDYTPYQEMDYYRVWKKNISQIKSVPFDSTGQMQAGWAKVNFTPDSPTPMAGYGNRRGKHYESVHDSVFVRALVFDNGHTQAVILAADLLIIPPAVTDSLKARLPALGLNFDQVYPGATHTHNSIGGWGDTVTGKLFAGDYNPATAGKIADAMIRAIQLSQKNKQNVEIDYVQVSDSADVRNRLRGLTDTTVDPWVRNIVLRAADGQTVLLSSYAAHATVLNSKNLVLSRDYAGALVDSLEDGEADFAIYLAGAVGSMGPEEVGNTDFEEIGHQADGVETAIQSVLDSVRVQPTFHLQAYTVALPLREPSPRLNQTWALRSWVFRWAFGDYPAFVKVLRLGDILMVGMPCDFSGELMQELTAYASSKGLHLMVTSFNGAYAGYITDDRHFDKDQYETLTMSWFGPYNGAYFQEVVRDIIDRSTL</sequence>
<proteinExistence type="predicted"/>
<keyword evidence="3" id="KW-1185">Reference proteome</keyword>
<dbReference type="EMBL" id="SMJU01000008">
    <property type="protein sequence ID" value="TDB64075.1"/>
    <property type="molecule type" value="Genomic_DNA"/>
</dbReference>
<comment type="caution">
    <text evidence="2">The sequence shown here is derived from an EMBL/GenBank/DDBJ whole genome shotgun (WGS) entry which is preliminary data.</text>
</comment>
<dbReference type="AlphaFoldDB" id="A0A4V2X9N5"/>
<protein>
    <recommendedName>
        <fullName evidence="1">Neutral/alkaline non-lysosomal ceramidase N-terminal domain-containing protein</fullName>
    </recommendedName>
</protein>
<accession>A0A4V2X9N5</accession>
<dbReference type="Proteomes" id="UP000295706">
    <property type="component" value="Unassembled WGS sequence"/>
</dbReference>
<dbReference type="InterPro" id="IPR031329">
    <property type="entry name" value="NEUT/ALK_ceramidase_N"/>
</dbReference>
<dbReference type="OrthoDB" id="926204at2"/>
<name>A0A4V2X9N5_9BACT</name>
<evidence type="ECO:0000259" key="1">
    <source>
        <dbReference type="Pfam" id="PF04734"/>
    </source>
</evidence>